<evidence type="ECO:0000256" key="1">
    <source>
        <dbReference type="SAM" id="MobiDB-lite"/>
    </source>
</evidence>
<reference evidence="3 4" key="1">
    <citation type="submission" date="2024-09" db="EMBL/GenBank/DDBJ databases">
        <title>Chromosome-scale assembly of Riccia fluitans.</title>
        <authorList>
            <person name="Paukszto L."/>
            <person name="Sawicki J."/>
            <person name="Karawczyk K."/>
            <person name="Piernik-Szablinska J."/>
            <person name="Szczecinska M."/>
            <person name="Mazdziarz M."/>
        </authorList>
    </citation>
    <scope>NUCLEOTIDE SEQUENCE [LARGE SCALE GENOMIC DNA]</scope>
    <source>
        <strain evidence="3">Rf_01</strain>
        <tissue evidence="3">Aerial parts of the thallus</tissue>
    </source>
</reference>
<sequence>MWSSTTAALSAAHVLSPASKNLNGHGVGSNSSSCSCDVSALASSSSSLNSSCSFASFGFLQAQDYYSRIQRRRNPFQCKALKVEGPPQRIDPVASASVEKAAAVDGAAIPAVAAPSTSESPEAKQARRAADWKRAEKLKESGTLHKGRVDACNSGGILVRINQLQGFLPFSQLNSARLTKDGVTKTSAEVGKELVGEFVTVKVIECNEEEKRLIVSEKQAVLVESIQRIKEGDVYEGRVNSVTDYGAFVDLRFPDGSYPISGLVHVSELSWDPVPFPRDFIEEGQEVQVKVVQVDREKLKLALSIKQLQADPLLETLDTLMPVEPQEDTRLAETLISDAEMTDTPLPGLEQIVSYMLQEEGISEVTLGRQALERRVVSQDLELWLSNAPVDDGKFTLLARAGRQVQEVHLNTTLDRDGIKAAVQRVTGKVP</sequence>
<dbReference type="Pfam" id="PF00575">
    <property type="entry name" value="S1"/>
    <property type="match status" value="2"/>
</dbReference>
<keyword evidence="4" id="KW-1185">Reference proteome</keyword>
<dbReference type="InterPro" id="IPR052757">
    <property type="entry name" value="Ribosomal_protein_S1"/>
</dbReference>
<dbReference type="InterPro" id="IPR012340">
    <property type="entry name" value="NA-bd_OB-fold"/>
</dbReference>
<dbReference type="EMBL" id="JBHFFA010000006">
    <property type="protein sequence ID" value="KAL2620551.1"/>
    <property type="molecule type" value="Genomic_DNA"/>
</dbReference>
<feature type="region of interest" description="Disordered" evidence="1">
    <location>
        <begin position="113"/>
        <end position="132"/>
    </location>
</feature>
<dbReference type="SUPFAM" id="SSF50249">
    <property type="entry name" value="Nucleic acid-binding proteins"/>
    <property type="match status" value="2"/>
</dbReference>
<feature type="domain" description="S1 motif" evidence="2">
    <location>
        <begin position="232"/>
        <end position="306"/>
    </location>
</feature>
<dbReference type="PROSITE" id="PS50126">
    <property type="entry name" value="S1"/>
    <property type="match status" value="2"/>
</dbReference>
<accession>A0ABD1Y1Q2</accession>
<evidence type="ECO:0000313" key="3">
    <source>
        <dbReference type="EMBL" id="KAL2620551.1"/>
    </source>
</evidence>
<evidence type="ECO:0000259" key="2">
    <source>
        <dbReference type="PROSITE" id="PS50126"/>
    </source>
</evidence>
<evidence type="ECO:0000313" key="4">
    <source>
        <dbReference type="Proteomes" id="UP001605036"/>
    </source>
</evidence>
<dbReference type="PANTHER" id="PTHR47559">
    <property type="entry name" value="OS03G0844900 PROTEIN"/>
    <property type="match status" value="1"/>
</dbReference>
<organism evidence="3 4">
    <name type="scientific">Riccia fluitans</name>
    <dbReference type="NCBI Taxonomy" id="41844"/>
    <lineage>
        <taxon>Eukaryota</taxon>
        <taxon>Viridiplantae</taxon>
        <taxon>Streptophyta</taxon>
        <taxon>Embryophyta</taxon>
        <taxon>Marchantiophyta</taxon>
        <taxon>Marchantiopsida</taxon>
        <taxon>Marchantiidae</taxon>
        <taxon>Marchantiales</taxon>
        <taxon>Ricciaceae</taxon>
        <taxon>Riccia</taxon>
    </lineage>
</organism>
<dbReference type="PANTHER" id="PTHR47559:SF1">
    <property type="entry name" value="OS03G0844900 PROTEIN"/>
    <property type="match status" value="1"/>
</dbReference>
<feature type="domain" description="S1 motif" evidence="2">
    <location>
        <begin position="142"/>
        <end position="218"/>
    </location>
</feature>
<dbReference type="SMART" id="SM00316">
    <property type="entry name" value="S1"/>
    <property type="match status" value="2"/>
</dbReference>
<dbReference type="CDD" id="cd04465">
    <property type="entry name" value="S1_RPS1_repeat_ec2_hs2"/>
    <property type="match status" value="1"/>
</dbReference>
<protein>
    <recommendedName>
        <fullName evidence="2">S1 motif domain-containing protein</fullName>
    </recommendedName>
</protein>
<gene>
    <name evidence="3" type="ORF">R1flu_000756</name>
</gene>
<comment type="caution">
    <text evidence="3">The sequence shown here is derived from an EMBL/GenBank/DDBJ whole genome shotgun (WGS) entry which is preliminary data.</text>
</comment>
<dbReference type="Proteomes" id="UP001605036">
    <property type="component" value="Unassembled WGS sequence"/>
</dbReference>
<dbReference type="Gene3D" id="2.40.50.140">
    <property type="entry name" value="Nucleic acid-binding proteins"/>
    <property type="match status" value="2"/>
</dbReference>
<feature type="compositionally biased region" description="Basic and acidic residues" evidence="1">
    <location>
        <begin position="121"/>
        <end position="132"/>
    </location>
</feature>
<name>A0ABD1Y1Q2_9MARC</name>
<proteinExistence type="predicted"/>
<dbReference type="FunFam" id="2.40.50.140:FF:000103">
    <property type="entry name" value="protein RRP5 homolog"/>
    <property type="match status" value="1"/>
</dbReference>
<dbReference type="AlphaFoldDB" id="A0ABD1Y1Q2"/>
<dbReference type="InterPro" id="IPR003029">
    <property type="entry name" value="S1_domain"/>
</dbReference>